<accession>A0ABN8LWP2</accession>
<name>A0ABN8LWP2_9CNID</name>
<feature type="chain" id="PRO_5045901489" description="CTHRC1 C-terminal domain-containing protein" evidence="2">
    <location>
        <begin position="25"/>
        <end position="265"/>
    </location>
</feature>
<keyword evidence="5" id="KW-1185">Reference proteome</keyword>
<dbReference type="Pfam" id="PF01391">
    <property type="entry name" value="Collagen"/>
    <property type="match status" value="1"/>
</dbReference>
<dbReference type="EMBL" id="CALNXI010000193">
    <property type="protein sequence ID" value="CAH3021720.1"/>
    <property type="molecule type" value="Genomic_DNA"/>
</dbReference>
<feature type="domain" description="CTHRC1 C-terminal" evidence="3">
    <location>
        <begin position="128"/>
        <end position="257"/>
    </location>
</feature>
<evidence type="ECO:0000259" key="3">
    <source>
        <dbReference type="Pfam" id="PF25815"/>
    </source>
</evidence>
<sequence length="265" mass="28389">MKFPLTIIFCSMTLPLSMLCSAVAVENSISSNPNTSKGTLCYHGQPGRNGIPGINGIPGSPGAPGRDGRDGIKGEQGSPGNTGPQGPSGGKGMKGERGRQGPVGPKGDRGEKGDSASQGGPANLASHLNWKECTFTNVDHRDTGEIYSCEFMKKYTETSLHVYFAGNLRIYNCDNCCSRWYFKFNGAECSSPGKIDGAFYMAVGAGKNLHRHRHIEGHCNNIHKGKVRVGFWVGSCNNGHKLTDADTGWTTMSRIFIEEVASAQQ</sequence>
<organism evidence="4 5">
    <name type="scientific">Porites evermanni</name>
    <dbReference type="NCBI Taxonomy" id="104178"/>
    <lineage>
        <taxon>Eukaryota</taxon>
        <taxon>Metazoa</taxon>
        <taxon>Cnidaria</taxon>
        <taxon>Anthozoa</taxon>
        <taxon>Hexacorallia</taxon>
        <taxon>Scleractinia</taxon>
        <taxon>Fungiina</taxon>
        <taxon>Poritidae</taxon>
        <taxon>Porites</taxon>
    </lineage>
</organism>
<feature type="region of interest" description="Disordered" evidence="1">
    <location>
        <begin position="51"/>
        <end position="123"/>
    </location>
</feature>
<gene>
    <name evidence="4" type="ORF">PEVE_00012603</name>
</gene>
<reference evidence="4 5" key="1">
    <citation type="submission" date="2022-05" db="EMBL/GenBank/DDBJ databases">
        <authorList>
            <consortium name="Genoscope - CEA"/>
            <person name="William W."/>
        </authorList>
    </citation>
    <scope>NUCLEOTIDE SEQUENCE [LARGE SCALE GENOMIC DNA]</scope>
</reference>
<dbReference type="Proteomes" id="UP001159427">
    <property type="component" value="Unassembled WGS sequence"/>
</dbReference>
<dbReference type="InterPro" id="IPR057873">
    <property type="entry name" value="CTHRC1_C"/>
</dbReference>
<feature type="signal peptide" evidence="2">
    <location>
        <begin position="1"/>
        <end position="24"/>
    </location>
</feature>
<dbReference type="InterPro" id="IPR008160">
    <property type="entry name" value="Collagen"/>
</dbReference>
<evidence type="ECO:0000256" key="1">
    <source>
        <dbReference type="SAM" id="MobiDB-lite"/>
    </source>
</evidence>
<dbReference type="Pfam" id="PF25815">
    <property type="entry name" value="CTHRC1_C"/>
    <property type="match status" value="1"/>
</dbReference>
<comment type="caution">
    <text evidence="4">The sequence shown here is derived from an EMBL/GenBank/DDBJ whole genome shotgun (WGS) entry which is preliminary data.</text>
</comment>
<protein>
    <recommendedName>
        <fullName evidence="3">CTHRC1 C-terminal domain-containing protein</fullName>
    </recommendedName>
</protein>
<feature type="compositionally biased region" description="Low complexity" evidence="1">
    <location>
        <begin position="51"/>
        <end position="64"/>
    </location>
</feature>
<keyword evidence="2" id="KW-0732">Signal</keyword>
<proteinExistence type="predicted"/>
<evidence type="ECO:0000313" key="5">
    <source>
        <dbReference type="Proteomes" id="UP001159427"/>
    </source>
</evidence>
<evidence type="ECO:0000256" key="2">
    <source>
        <dbReference type="SAM" id="SignalP"/>
    </source>
</evidence>
<evidence type="ECO:0000313" key="4">
    <source>
        <dbReference type="EMBL" id="CAH3021720.1"/>
    </source>
</evidence>
<dbReference type="PANTHER" id="PTHR24637">
    <property type="entry name" value="COLLAGEN"/>
    <property type="match status" value="1"/>
</dbReference>